<dbReference type="Pfam" id="PF13692">
    <property type="entry name" value="Glyco_trans_1_4"/>
    <property type="match status" value="1"/>
</dbReference>
<dbReference type="NCBIfam" id="TIGR03087">
    <property type="entry name" value="stp1"/>
    <property type="match status" value="1"/>
</dbReference>
<sequence>MKPALLLLCHRIPYPPNKGDKIRAFHLLKFLASHYRVYLGAFVDDPMDWQYVKDVEAICEDCKFLELNPLRAKVKCMKGFITGEALSVPYYQSNELQEWVRSVIADHDITKAMAVSSVMAQFLSDPKLNLDKKIIDIVDIDSDKWLQYSSMKSWPLSWVYRREAKTLLQYEKFAVENFDASLFVSSPEAEMFKKKMPSDAHKVGYYNNGVDSEYFSPSEDYPLPYEQDSLPIVFTGAMDYWPNIDAVCWFVSDVLPEIRKLDTRFCFYIVGSKPSDKVMQLGSLEGVVVTGRVEDIRPYIHHAYVCIAPMRIARGVQNKVLEAMSMQRPVIVSDMGLEGINAQHGVDVLIANTAKEYVSVTSALLDNSYNDIGLAARRTVKKDFNWSESLPIVRELLNKVQQEKHV</sequence>
<dbReference type="KEGG" id="njp:NEJAP_0793"/>
<keyword evidence="1" id="KW-0808">Transferase</keyword>
<dbReference type="GO" id="GO:0016757">
    <property type="term" value="F:glycosyltransferase activity"/>
    <property type="evidence" value="ECO:0007669"/>
    <property type="project" value="TreeGrafter"/>
</dbReference>
<dbReference type="InterPro" id="IPR017521">
    <property type="entry name" value="Sugar_tfrase_PEP-CTERM_Stp1"/>
</dbReference>
<dbReference type="AlphaFoldDB" id="A0A7R6SUU7"/>
<dbReference type="Proteomes" id="UP000595332">
    <property type="component" value="Chromosome"/>
</dbReference>
<dbReference type="EMBL" id="AP014546">
    <property type="protein sequence ID" value="BBB28750.1"/>
    <property type="molecule type" value="Genomic_DNA"/>
</dbReference>
<name>A0A7R6SUU7_9GAMM</name>
<dbReference type="Gene3D" id="3.40.50.2000">
    <property type="entry name" value="Glycogen Phosphorylase B"/>
    <property type="match status" value="2"/>
</dbReference>
<dbReference type="CDD" id="cd03801">
    <property type="entry name" value="GT4_PimA-like"/>
    <property type="match status" value="1"/>
</dbReference>
<dbReference type="PANTHER" id="PTHR12526:SF600">
    <property type="entry name" value="GLYCOSYL TRANSFERASE GROUP 1"/>
    <property type="match status" value="1"/>
</dbReference>
<reference evidence="1 2" key="1">
    <citation type="journal article" date="2008" name="Int. J. Syst. Evol. Microbiol.">
        <title>Neptunomonas japonica sp. nov., an Osedax japonicus symbiont-like bacterium isolated from sediment adjacent to sperm whale carcasses off Kagoshima, Japan.</title>
        <authorList>
            <person name="Miyazaki M."/>
            <person name="Nogi Y."/>
            <person name="Fujiwara Y."/>
            <person name="Kawato M."/>
            <person name="Kubokawa K."/>
            <person name="Horikoshi K."/>
        </authorList>
    </citation>
    <scope>NUCLEOTIDE SEQUENCE [LARGE SCALE GENOMIC DNA]</scope>
    <source>
        <strain evidence="1 2">JAMM 1380</strain>
    </source>
</reference>
<evidence type="ECO:0000313" key="2">
    <source>
        <dbReference type="Proteomes" id="UP000595332"/>
    </source>
</evidence>
<dbReference type="PANTHER" id="PTHR12526">
    <property type="entry name" value="GLYCOSYLTRANSFERASE"/>
    <property type="match status" value="1"/>
</dbReference>
<dbReference type="SUPFAM" id="SSF53756">
    <property type="entry name" value="UDP-Glycosyltransferase/glycogen phosphorylase"/>
    <property type="match status" value="1"/>
</dbReference>
<protein>
    <submittedName>
        <fullName evidence="1">Glycosyl transferase family 1</fullName>
    </submittedName>
</protein>
<proteinExistence type="predicted"/>
<dbReference type="RefSeq" id="WP_201349415.1">
    <property type="nucleotide sequence ID" value="NZ_AP014546.1"/>
</dbReference>
<evidence type="ECO:0000313" key="1">
    <source>
        <dbReference type="EMBL" id="BBB28750.1"/>
    </source>
</evidence>
<keyword evidence="2" id="KW-1185">Reference proteome</keyword>
<gene>
    <name evidence="1" type="ORF">NEJAP_0793</name>
</gene>
<organism evidence="1 2">
    <name type="scientific">Neptunomonas japonica JAMM 1380</name>
    <dbReference type="NCBI Taxonomy" id="1441457"/>
    <lineage>
        <taxon>Bacteria</taxon>
        <taxon>Pseudomonadati</taxon>
        <taxon>Pseudomonadota</taxon>
        <taxon>Gammaproteobacteria</taxon>
        <taxon>Oceanospirillales</taxon>
        <taxon>Oceanospirillaceae</taxon>
        <taxon>Neptunomonas</taxon>
    </lineage>
</organism>
<accession>A0A7R6SUU7</accession>